<evidence type="ECO:0000256" key="13">
    <source>
        <dbReference type="ARBA" id="ARBA00022801"/>
    </source>
</evidence>
<evidence type="ECO:0000256" key="9">
    <source>
        <dbReference type="ARBA" id="ARBA00022722"/>
    </source>
</evidence>
<dbReference type="Pfam" id="PF00799">
    <property type="entry name" value="Gemini_AL1"/>
    <property type="match status" value="1"/>
</dbReference>
<dbReference type="Pfam" id="PF08283">
    <property type="entry name" value="Gemini_AL1_M"/>
    <property type="match status" value="1"/>
</dbReference>
<dbReference type="GO" id="GO:0004386">
    <property type="term" value="F:helicase activity"/>
    <property type="evidence" value="ECO:0007669"/>
    <property type="project" value="UniProtKB-KW"/>
</dbReference>
<dbReference type="RefSeq" id="YP_009553592.1">
    <property type="nucleotide sequence ID" value="NC_040817.1"/>
</dbReference>
<dbReference type="InterPro" id="IPR049912">
    <property type="entry name" value="CRESS_DNA_REP"/>
</dbReference>
<protein>
    <recommendedName>
        <fullName evidence="4 18">Replication-associated protein</fullName>
        <shortName evidence="18">Rep</shortName>
        <ecNumber evidence="18">3.1.21.-</ecNumber>
    </recommendedName>
</protein>
<feature type="binding site" evidence="17">
    <location>
        <position position="60"/>
    </location>
    <ligand>
        <name>a divalent metal cation</name>
        <dbReference type="ChEBI" id="CHEBI:60240"/>
    </ligand>
</feature>
<evidence type="ECO:0000256" key="7">
    <source>
        <dbReference type="ARBA" id="ARBA00022695"/>
    </source>
</evidence>
<comment type="function">
    <text evidence="18">Essential for the replication of viral ssDNA. The closed circular ssDNA genome is first converted to a superhelical dsDNA. Rep binds a specific region at the genome origin of replication. It introduces an endonucleolytic nick within the conserved sequence 5'-TAATATTAC-3' in the intergenic region of the genome present in all geminiviruses, thereby initiating the rolling circle replication (RCR). Following cleavage, binds covalently to the 5'-phosphate of DNA as a tyrosyl ester. The cleavage gives rise to a free 3'-OH that serves as a primer for the cellular DNA polymerase. The polymerase synthesizes the (+) strand DNA by rolling circle mechanism. After one round of replication, a Rep-catalyzed nucleotidyl transfer reaction releases a circular single-stranded virus genome, thereby terminating the replication. Displays origin-specific DNA cleavage, nucleotidyl transferase, ATPase and helicase activities.</text>
</comment>
<proteinExistence type="inferred from homology"/>
<keyword evidence="5 18" id="KW-1048">Host nucleus</keyword>
<dbReference type="Gene3D" id="3.40.50.300">
    <property type="entry name" value="P-loop containing nucleotide triphosphate hydrolases"/>
    <property type="match status" value="1"/>
</dbReference>
<feature type="binding site" evidence="17">
    <location>
        <position position="50"/>
    </location>
    <ligand>
        <name>a divalent metal cation</name>
        <dbReference type="ChEBI" id="CHEBI:60240"/>
    </ligand>
</feature>
<evidence type="ECO:0000256" key="14">
    <source>
        <dbReference type="ARBA" id="ARBA00023124"/>
    </source>
</evidence>
<keyword evidence="13 18" id="KW-0378">Hydrolase</keyword>
<dbReference type="KEGG" id="vg:41701978"/>
<dbReference type="PRINTS" id="PR00227">
    <property type="entry name" value="GEMCOATAL1"/>
</dbReference>
<evidence type="ECO:0000256" key="16">
    <source>
        <dbReference type="PIRSR" id="PIRSR601191-1"/>
    </source>
</evidence>
<evidence type="ECO:0000256" key="5">
    <source>
        <dbReference type="ARBA" id="ARBA00022562"/>
    </source>
</evidence>
<keyword evidence="12 18" id="KW-0255">Endonuclease</keyword>
<comment type="domain">
    <text evidence="18">There are 3 rolling circle replication (RCR) motifs. RCR-2 is probably involved in metal coordination. RCR-3 is required for phosphodiester bond cleavage for initiation of RCR.</text>
</comment>
<dbReference type="Gene3D" id="3.40.1310.20">
    <property type="match status" value="1"/>
</dbReference>
<feature type="active site" description="For DNA cleavage activity" evidence="16">
    <location>
        <position position="102"/>
    </location>
</feature>
<keyword evidence="18" id="KW-0511">Multifunctional enzyme</keyword>
<keyword evidence="8" id="KW-0235">DNA replication</keyword>
<dbReference type="EC" id="3.1.21.-" evidence="18"/>
<dbReference type="PROSITE" id="PS52020">
    <property type="entry name" value="CRESS_DNA_REP"/>
    <property type="match status" value="1"/>
</dbReference>
<keyword evidence="18" id="KW-0347">Helicase</keyword>
<evidence type="ECO:0000256" key="17">
    <source>
        <dbReference type="PIRSR" id="PIRSR601191-2"/>
    </source>
</evidence>
<evidence type="ECO:0000256" key="4">
    <source>
        <dbReference type="ARBA" id="ARBA00014531"/>
    </source>
</evidence>
<keyword evidence="7 18" id="KW-0548">Nucleotidyltransferase</keyword>
<dbReference type="PRINTS" id="PR00228">
    <property type="entry name" value="GEMCOATCLVL1"/>
</dbReference>
<keyword evidence="15 18" id="KW-0238">DNA-binding</keyword>
<dbReference type="Proteomes" id="UP000289905">
    <property type="component" value="Segment"/>
</dbReference>
<reference evidence="20" key="1">
    <citation type="journal article" date="2018" name="Arch. Virol.">
        <title>Discovery of a novel geminivirus associated with camellia chlorotic dwarf disease.</title>
        <authorList>
            <person name="Zhang S."/>
            <person name="Shen P."/>
            <person name="Li M."/>
            <person name="Tian X."/>
            <person name="Zhou C."/>
            <person name="Cao M."/>
        </authorList>
    </citation>
    <scope>NUCLEOTIDE SEQUENCE [LARGE SCALE GENOMIC DNA]</scope>
    <source>
        <strain evidence="20">Ca-1</strain>
    </source>
</reference>
<keyword evidence="18" id="KW-0067">ATP-binding</keyword>
<dbReference type="InterPro" id="IPR001191">
    <property type="entry name" value="Gemini_AL1_REP"/>
</dbReference>
<dbReference type="OrthoDB" id="9195at10239"/>
<comment type="cofactor">
    <cofactor evidence="17">
        <name>Mg(2+)</name>
        <dbReference type="ChEBI" id="CHEBI:18420"/>
    </cofactor>
    <cofactor evidence="17">
        <name>Mn(2+)</name>
        <dbReference type="ChEBI" id="CHEBI:29035"/>
    </cofactor>
    <text evidence="17">Divalent metal cations, possibly Mg(2+) or Mn(2+).</text>
</comment>
<dbReference type="SUPFAM" id="SSF52540">
    <property type="entry name" value="P-loop containing nucleoside triphosphate hydrolases"/>
    <property type="match status" value="1"/>
</dbReference>
<dbReference type="GO" id="GO:0042025">
    <property type="term" value="C:host cell nucleus"/>
    <property type="evidence" value="ECO:0007669"/>
    <property type="project" value="UniProtKB-SubCell"/>
</dbReference>
<comment type="subunit">
    <text evidence="3">Homooligomer. Rep binds to repeated DNA motifs (iterons). Forms the O-complex, which is a Rep-DNA complex involved in the initiation of RCR. Part of the C- and V-complexes which are RepA-Rep-DNA complexes involved in the c-sense and v-sense transcription.</text>
</comment>
<dbReference type="GO" id="GO:0005524">
    <property type="term" value="F:ATP binding"/>
    <property type="evidence" value="ECO:0007669"/>
    <property type="project" value="UniProtKB-KW"/>
</dbReference>
<comment type="subcellular location">
    <subcellularLocation>
        <location evidence="1 18">Host nucleus</location>
    </subcellularLocation>
</comment>
<dbReference type="GeneID" id="41701978"/>
<dbReference type="GO" id="GO:0006260">
    <property type="term" value="P:DNA replication"/>
    <property type="evidence" value="ECO:0007669"/>
    <property type="project" value="UniProtKB-KW"/>
</dbReference>
<dbReference type="GO" id="GO:0003677">
    <property type="term" value="F:DNA binding"/>
    <property type="evidence" value="ECO:0007669"/>
    <property type="project" value="UniProtKB-KW"/>
</dbReference>
<keyword evidence="9 18" id="KW-0540">Nuclease</keyword>
<keyword evidence="6 18" id="KW-0808">Transferase</keyword>
<dbReference type="GO" id="GO:0005198">
    <property type="term" value="F:structural molecule activity"/>
    <property type="evidence" value="ECO:0007669"/>
    <property type="project" value="InterPro"/>
</dbReference>
<evidence type="ECO:0000256" key="15">
    <source>
        <dbReference type="ARBA" id="ARBA00023125"/>
    </source>
</evidence>
<evidence type="ECO:0000256" key="2">
    <source>
        <dbReference type="ARBA" id="ARBA00006240"/>
    </source>
</evidence>
<dbReference type="InterPro" id="IPR022692">
    <property type="entry name" value="Gemini_AL1_REP_central"/>
</dbReference>
<feature type="binding site" evidence="17">
    <location>
        <position position="106"/>
    </location>
    <ligand>
        <name>a divalent metal cation</name>
        <dbReference type="ChEBI" id="CHEBI:60240"/>
    </ligand>
</feature>
<evidence type="ECO:0000256" key="3">
    <source>
        <dbReference type="ARBA" id="ARBA00011488"/>
    </source>
</evidence>
<evidence type="ECO:0000256" key="18">
    <source>
        <dbReference type="RuleBase" id="RU361249"/>
    </source>
</evidence>
<dbReference type="GO" id="GO:0016779">
    <property type="term" value="F:nucleotidyltransferase activity"/>
    <property type="evidence" value="ECO:0007669"/>
    <property type="project" value="UniProtKB-KW"/>
</dbReference>
<dbReference type="SUPFAM" id="SSF55464">
    <property type="entry name" value="Origin of replication-binding domain, RBD-like"/>
    <property type="match status" value="1"/>
</dbReference>
<organism evidence="20">
    <name type="scientific">Camellia chlorotic dwarf-associated virus</name>
    <dbReference type="NCBI Taxonomy" id="2122733"/>
    <lineage>
        <taxon>Viruses</taxon>
        <taxon>Monodnaviria</taxon>
        <taxon>Shotokuvirae</taxon>
        <taxon>Cressdnaviricota</taxon>
        <taxon>Repensiviricetes</taxon>
        <taxon>Geplafuvirales</taxon>
        <taxon>Geminiviridae</taxon>
        <taxon>Citlodavirus</taxon>
        <taxon>Citlodavirus camelliae</taxon>
    </lineage>
</organism>
<name>A0A2P1JHH8_9GEMI</name>
<evidence type="ECO:0000313" key="21">
    <source>
        <dbReference type="Proteomes" id="UP000289905"/>
    </source>
</evidence>
<evidence type="ECO:0000256" key="1">
    <source>
        <dbReference type="ARBA" id="ARBA00004147"/>
    </source>
</evidence>
<evidence type="ECO:0000256" key="12">
    <source>
        <dbReference type="ARBA" id="ARBA00022759"/>
    </source>
</evidence>
<dbReference type="GO" id="GO:0046872">
    <property type="term" value="F:metal ion binding"/>
    <property type="evidence" value="ECO:0007669"/>
    <property type="project" value="UniProtKB-KW"/>
</dbReference>
<sequence>MAPTQKQFRFASKNIFLTFAQCNLLMATLLDHLKHLLSNLDIIYISVCSELHASGDPHLHAMVQLKKPLQTRNPRFFDYNSDRNNFHPSFEPLRNPRASKSYIQKDGNFIEEGEFQSNGKSPHKPANKVWQEILQKSTDENDFYKQVKMHRPADFVLRWPAISSFAKDHYNRNFIPYTPQFENFVNLPDNIREWANNNVLCEPESRPHRPRSLYICGPSRTGKTSWARSLGLHNYFTNSVKFHEYNDNALYNVIDDINYAKISTEIMKALVGAQRSITVNVKYRPDRTLLGGIPCIILCNPDMDWTVTMSPTIKQWWDLNVTEHYMSDSDVFY</sequence>
<comment type="similarity">
    <text evidence="2 18">Belongs to the geminiviridae Rep protein family.</text>
</comment>
<evidence type="ECO:0000256" key="6">
    <source>
        <dbReference type="ARBA" id="ARBA00022679"/>
    </source>
</evidence>
<keyword evidence="10 17" id="KW-0479">Metal-binding</keyword>
<evidence type="ECO:0000313" key="20">
    <source>
        <dbReference type="EMBL" id="AVN97898.1"/>
    </source>
</evidence>
<evidence type="ECO:0000259" key="19">
    <source>
        <dbReference type="PROSITE" id="PS52020"/>
    </source>
</evidence>
<keyword evidence="14 18" id="KW-0190">Covalent protein-DNA linkage</keyword>
<accession>A0A2P1JHH8</accession>
<dbReference type="InterPro" id="IPR027417">
    <property type="entry name" value="P-loop_NTPase"/>
</dbReference>
<feature type="binding site" evidence="17">
    <location>
        <position position="58"/>
    </location>
    <ligand>
        <name>a divalent metal cation</name>
        <dbReference type="ChEBI" id="CHEBI:60240"/>
    </ligand>
</feature>
<feature type="domain" description="CRESS-DNA virus Rep endonuclease" evidence="19">
    <location>
        <begin position="9"/>
        <end position="115"/>
    </location>
</feature>
<keyword evidence="11 18" id="KW-0547">Nucleotide-binding</keyword>
<evidence type="ECO:0000256" key="11">
    <source>
        <dbReference type="ARBA" id="ARBA00022741"/>
    </source>
</evidence>
<keyword evidence="21" id="KW-1185">Reference proteome</keyword>
<comment type="cofactor">
    <cofactor evidence="18">
        <name>Mn(2+)</name>
        <dbReference type="ChEBI" id="CHEBI:29035"/>
    </cofactor>
</comment>
<evidence type="ECO:0000256" key="8">
    <source>
        <dbReference type="ARBA" id="ARBA00022705"/>
    </source>
</evidence>
<dbReference type="InterPro" id="IPR001301">
    <property type="entry name" value="Gemini_AL1_CLV"/>
</dbReference>
<evidence type="ECO:0000256" key="10">
    <source>
        <dbReference type="ARBA" id="ARBA00022723"/>
    </source>
</evidence>
<dbReference type="EMBL" id="MG452759">
    <property type="protein sequence ID" value="AVN97898.1"/>
    <property type="molecule type" value="Genomic_DNA"/>
</dbReference>
<dbReference type="GO" id="GO:0016888">
    <property type="term" value="F:DNA endonuclease activity, producing 5'-phosphomonoesters"/>
    <property type="evidence" value="ECO:0007669"/>
    <property type="project" value="InterPro"/>
</dbReference>